<dbReference type="GO" id="GO:0008270">
    <property type="term" value="F:zinc ion binding"/>
    <property type="evidence" value="ECO:0007669"/>
    <property type="project" value="InterPro"/>
</dbReference>
<evidence type="ECO:0000313" key="12">
    <source>
        <dbReference type="EMBL" id="QSB16518.1"/>
    </source>
</evidence>
<keyword evidence="9" id="KW-0482">Metalloprotease</keyword>
<dbReference type="Gene3D" id="3.10.170.10">
    <property type="match status" value="1"/>
</dbReference>
<protein>
    <submittedName>
        <fullName evidence="12">M36 family metallopeptidase</fullName>
    </submittedName>
</protein>
<dbReference type="InterPro" id="IPR050371">
    <property type="entry name" value="Fungal_virulence_M36"/>
</dbReference>
<evidence type="ECO:0000256" key="7">
    <source>
        <dbReference type="ARBA" id="ARBA00022801"/>
    </source>
</evidence>
<dbReference type="PANTHER" id="PTHR33478">
    <property type="entry name" value="EXTRACELLULAR METALLOPROTEINASE MEP"/>
    <property type="match status" value="1"/>
</dbReference>
<dbReference type="AlphaFoldDB" id="A0A895YR78"/>
<dbReference type="GO" id="GO:0005615">
    <property type="term" value="C:extracellular space"/>
    <property type="evidence" value="ECO:0007669"/>
    <property type="project" value="InterPro"/>
</dbReference>
<evidence type="ECO:0000256" key="9">
    <source>
        <dbReference type="ARBA" id="ARBA00023049"/>
    </source>
</evidence>
<evidence type="ECO:0000256" key="11">
    <source>
        <dbReference type="SAM" id="MobiDB-lite"/>
    </source>
</evidence>
<reference evidence="12" key="1">
    <citation type="submission" date="2021-02" db="EMBL/GenBank/DDBJ databases">
        <title>Natrosporangium hydrolyticum gen. nov., sp. nov, a haloalkaliphilic actinobacterium from a soda solonchak soil.</title>
        <authorList>
            <person name="Sorokin D.Y."/>
            <person name="Khijniak T.V."/>
            <person name="Zakharycheva A.P."/>
            <person name="Boueva O.V."/>
            <person name="Ariskina E.V."/>
            <person name="Hahnke R.L."/>
            <person name="Bunk B."/>
            <person name="Sproer C."/>
            <person name="Schumann P."/>
            <person name="Evtushenko L.I."/>
            <person name="Kublanov I.V."/>
        </authorList>
    </citation>
    <scope>NUCLEOTIDE SEQUENCE</scope>
    <source>
        <strain evidence="12">DSM 106523</strain>
    </source>
</reference>
<feature type="region of interest" description="Disordered" evidence="11">
    <location>
        <begin position="45"/>
        <end position="74"/>
    </location>
</feature>
<evidence type="ECO:0000256" key="2">
    <source>
        <dbReference type="ARBA" id="ARBA00004613"/>
    </source>
</evidence>
<dbReference type="InterPro" id="IPR001842">
    <property type="entry name" value="Peptidase_M36"/>
</dbReference>
<evidence type="ECO:0000256" key="1">
    <source>
        <dbReference type="ARBA" id="ARBA00001947"/>
    </source>
</evidence>
<evidence type="ECO:0000313" key="13">
    <source>
        <dbReference type="Proteomes" id="UP000662857"/>
    </source>
</evidence>
<sequence length="1027" mass="110315">MDLPRPPFVARPAHRPHRPHRPWYVAILAIATSLALVLTPAGAHAGQPELDSDDGPADHQLPELDSRGDQSARTPAAAALAAADQLDATVRWNRFGTVASLTRPGEFLATGVGAAGPVEAARSWLRSQPELFAVTDATDLRLHAEIPLGSEAYAVTFQQYLGGRPVSPDGLVTVGLTGASDDGWRIAHTAGALVPAAPLPAAARLDARRALLAAAADVEAPLVAAATSFAGQQGGWQVLQVDGVGFEQLVRPVAFPLTTGEVRPAYETNFYDGERGYRHIVDAETGEVQFRESIVAELDDAAQWSVYPAHPPMTRLGQPPWGFPSADQRMRWCWQGQPGCDLLVGADATGVAWDVDARTGEPTHTTIGNAVEAAEWWTTSGGAPAGHRPVSPDRDYRFPWTNSWYESGCHSDNLTEGGNDIDASVTNLFAQNWRMHTWSYHRGFTEETWNAQEYNFGVNPAGEGDPVIARAQAGAESPGSRNNATMATRPDGTSSIMSMFLWQPAAGAFHGPCVVGDFDMSVIAHEYVHMIENRLIGKGSNRSGFHAGAMGESFADFIGQEYLNQYDLTPGGFSAWTTGAYATGNPLRGIRNYNMSFPPAGEFPRGGADVRVNTLQFGSMGYDIVGPQVHADSQIWSATNYDLRQLFLDRYPNQGAVRQAECADGRRPVGQCPGNHHWLQLVFDAMLLMPTAPTMLDARDAYLAADLLRFDGDNQDLLWRGFAQRGFGEHASVTGTQDGDPVPSFTSPLHEPATLHFEAIAKDAAGVPIEAEVFVGNYEARATPLQPTEQFIPQPAGYQFVARAEGHGHVRFLVDDLSPGEERTVTIHFPTNVAAEAQGATAAGDGERHAALLDDTEATNWESVTGPVGDAQVTVALAGEQSFTLAKASAMLLPGQHRFTGVRQFELYACTAGNPDNPTCDGASDAGWDRFLRSDRNAFPAPNPRPSSPDLILRSFEIPEISATHVKFVVVHNQCTGYRGYQGVQHADPAAPDPDCRSTAAGANEVRAASLQLLTSEPEVTGATLVD</sequence>
<comment type="subcellular location">
    <subcellularLocation>
        <location evidence="2">Secreted</location>
    </subcellularLocation>
</comment>
<keyword evidence="4" id="KW-0964">Secreted</keyword>
<dbReference type="RefSeq" id="WP_239678740.1">
    <property type="nucleotide sequence ID" value="NZ_CP070499.1"/>
</dbReference>
<evidence type="ECO:0000256" key="5">
    <source>
        <dbReference type="ARBA" id="ARBA00022670"/>
    </source>
</evidence>
<evidence type="ECO:0000256" key="3">
    <source>
        <dbReference type="ARBA" id="ARBA00006006"/>
    </source>
</evidence>
<dbReference type="GO" id="GO:0006508">
    <property type="term" value="P:proteolysis"/>
    <property type="evidence" value="ECO:0007669"/>
    <property type="project" value="UniProtKB-KW"/>
</dbReference>
<evidence type="ECO:0000256" key="8">
    <source>
        <dbReference type="ARBA" id="ARBA00022833"/>
    </source>
</evidence>
<feature type="compositionally biased region" description="Basic and acidic residues" evidence="11">
    <location>
        <begin position="56"/>
        <end position="70"/>
    </location>
</feature>
<keyword evidence="13" id="KW-1185">Reference proteome</keyword>
<dbReference type="Pfam" id="PF02128">
    <property type="entry name" value="Peptidase_M36"/>
    <property type="match status" value="1"/>
</dbReference>
<comment type="cofactor">
    <cofactor evidence="1">
        <name>Zn(2+)</name>
        <dbReference type="ChEBI" id="CHEBI:29105"/>
    </cofactor>
</comment>
<keyword evidence="10" id="KW-0865">Zymogen</keyword>
<dbReference type="Proteomes" id="UP000662857">
    <property type="component" value="Chromosome"/>
</dbReference>
<keyword evidence="8" id="KW-0862">Zinc</keyword>
<proteinExistence type="inferred from homology"/>
<keyword evidence="5" id="KW-0645">Protease</keyword>
<name>A0A895YR78_9ACTN</name>
<gene>
    <name evidence="12" type="ORF">JQS43_09700</name>
</gene>
<dbReference type="GO" id="GO:0004222">
    <property type="term" value="F:metalloendopeptidase activity"/>
    <property type="evidence" value="ECO:0007669"/>
    <property type="project" value="InterPro"/>
</dbReference>
<accession>A0A895YR78</accession>
<keyword evidence="6" id="KW-0479">Metal-binding</keyword>
<organism evidence="12 13">
    <name type="scientific">Natronosporangium hydrolyticum</name>
    <dbReference type="NCBI Taxonomy" id="2811111"/>
    <lineage>
        <taxon>Bacteria</taxon>
        <taxon>Bacillati</taxon>
        <taxon>Actinomycetota</taxon>
        <taxon>Actinomycetes</taxon>
        <taxon>Micromonosporales</taxon>
        <taxon>Micromonosporaceae</taxon>
        <taxon>Natronosporangium</taxon>
    </lineage>
</organism>
<keyword evidence="7" id="KW-0378">Hydrolase</keyword>
<dbReference type="InterPro" id="IPR027268">
    <property type="entry name" value="Peptidase_M4/M1_CTD_sf"/>
</dbReference>
<dbReference type="KEGG" id="nhy:JQS43_09700"/>
<evidence type="ECO:0000256" key="6">
    <source>
        <dbReference type="ARBA" id="ARBA00022723"/>
    </source>
</evidence>
<comment type="similarity">
    <text evidence="3">Belongs to the peptidase M36 family.</text>
</comment>
<dbReference type="Gene3D" id="1.10.390.10">
    <property type="entry name" value="Neutral Protease Domain 2"/>
    <property type="match status" value="1"/>
</dbReference>
<dbReference type="PANTHER" id="PTHR33478:SF1">
    <property type="entry name" value="EXTRACELLULAR METALLOPROTEINASE MEP"/>
    <property type="match status" value="1"/>
</dbReference>
<evidence type="ECO:0000256" key="4">
    <source>
        <dbReference type="ARBA" id="ARBA00022525"/>
    </source>
</evidence>
<evidence type="ECO:0000256" key="10">
    <source>
        <dbReference type="ARBA" id="ARBA00023145"/>
    </source>
</evidence>
<dbReference type="SUPFAM" id="SSF55486">
    <property type="entry name" value="Metalloproteases ('zincins'), catalytic domain"/>
    <property type="match status" value="1"/>
</dbReference>
<dbReference type="EMBL" id="CP070499">
    <property type="protein sequence ID" value="QSB16518.1"/>
    <property type="molecule type" value="Genomic_DNA"/>
</dbReference>